<evidence type="ECO:0000256" key="1">
    <source>
        <dbReference type="SAM" id="MobiDB-lite"/>
    </source>
</evidence>
<feature type="compositionally biased region" description="Basic residues" evidence="1">
    <location>
        <begin position="236"/>
        <end position="248"/>
    </location>
</feature>
<feature type="compositionally biased region" description="Polar residues" evidence="1">
    <location>
        <begin position="251"/>
        <end position="261"/>
    </location>
</feature>
<keyword evidence="4" id="KW-1185">Reference proteome</keyword>
<dbReference type="AlphaFoldDB" id="A0A5E4PRC2"/>
<feature type="region of interest" description="Disordered" evidence="1">
    <location>
        <begin position="236"/>
        <end position="261"/>
    </location>
</feature>
<gene>
    <name evidence="3" type="ORF">LSINAPIS_LOCUS1166</name>
</gene>
<proteinExistence type="predicted"/>
<evidence type="ECO:0000313" key="4">
    <source>
        <dbReference type="Proteomes" id="UP000324832"/>
    </source>
</evidence>
<dbReference type="InterPro" id="IPR050055">
    <property type="entry name" value="EF-Tu_GTPase"/>
</dbReference>
<accession>A0A5E4PRC2</accession>
<evidence type="ECO:0000313" key="3">
    <source>
        <dbReference type="EMBL" id="VVC87610.1"/>
    </source>
</evidence>
<feature type="domain" description="Tr-type G" evidence="2">
    <location>
        <begin position="16"/>
        <end position="209"/>
    </location>
</feature>
<evidence type="ECO:0000259" key="2">
    <source>
        <dbReference type="Pfam" id="PF00009"/>
    </source>
</evidence>
<dbReference type="InterPro" id="IPR000795">
    <property type="entry name" value="T_Tr_GTP-bd_dom"/>
</dbReference>
<dbReference type="PANTHER" id="PTHR43721:SF3">
    <property type="entry name" value="GTP-BINDING PROTEIN 2"/>
    <property type="match status" value="1"/>
</dbReference>
<dbReference type="Pfam" id="PF00009">
    <property type="entry name" value="GTP_EFTU"/>
    <property type="match status" value="1"/>
</dbReference>
<reference evidence="3 4" key="1">
    <citation type="submission" date="2017-07" db="EMBL/GenBank/DDBJ databases">
        <authorList>
            <person name="Talla V."/>
            <person name="Backstrom N."/>
        </authorList>
    </citation>
    <scope>NUCLEOTIDE SEQUENCE [LARGE SCALE GENOMIC DNA]</scope>
</reference>
<dbReference type="GO" id="GO:0003924">
    <property type="term" value="F:GTPase activity"/>
    <property type="evidence" value="ECO:0007669"/>
    <property type="project" value="InterPro"/>
</dbReference>
<dbReference type="GO" id="GO:0005525">
    <property type="term" value="F:GTP binding"/>
    <property type="evidence" value="ECO:0007669"/>
    <property type="project" value="InterPro"/>
</dbReference>
<dbReference type="Gene3D" id="3.40.50.300">
    <property type="entry name" value="P-loop containing nucleotide triphosphate hydrolases"/>
    <property type="match status" value="1"/>
</dbReference>
<sequence>MLSCCQLALNQSVELRVAVMGANEAGKSTLIGVLTQGELDNGRGSARLNMFRHLHEVKSGRTSSLSHEILGFDAQGHVINYGCSELMTAERIGERSAKLVSFLDLAGHSKYQRTTRHGLTGYSPHYAMLVISATAGITGITEEHLGLLVALDMPLFVVVNKCELVTAAAMQHLMKNLADLLAVHRKVKYNLRNLARNCVVATQSILDTIDKDTADHKRENCVRGAGLRGLRVPNRRNFPRGRQWRARSGRAASSGTDLSFG</sequence>
<dbReference type="GO" id="GO:0003746">
    <property type="term" value="F:translation elongation factor activity"/>
    <property type="evidence" value="ECO:0007669"/>
    <property type="project" value="TreeGrafter"/>
</dbReference>
<name>A0A5E4PRC2_9NEOP</name>
<dbReference type="InterPro" id="IPR027417">
    <property type="entry name" value="P-loop_NTPase"/>
</dbReference>
<dbReference type="SUPFAM" id="SSF52540">
    <property type="entry name" value="P-loop containing nucleoside triphosphate hydrolases"/>
    <property type="match status" value="1"/>
</dbReference>
<dbReference type="PANTHER" id="PTHR43721">
    <property type="entry name" value="ELONGATION FACTOR TU-RELATED"/>
    <property type="match status" value="1"/>
</dbReference>
<protein>
    <recommendedName>
        <fullName evidence="2">Tr-type G domain-containing protein</fullName>
    </recommendedName>
</protein>
<dbReference type="Proteomes" id="UP000324832">
    <property type="component" value="Unassembled WGS sequence"/>
</dbReference>
<dbReference type="EMBL" id="FZQP02000149">
    <property type="protein sequence ID" value="VVC87610.1"/>
    <property type="molecule type" value="Genomic_DNA"/>
</dbReference>
<organism evidence="3 4">
    <name type="scientific">Leptidea sinapis</name>
    <dbReference type="NCBI Taxonomy" id="189913"/>
    <lineage>
        <taxon>Eukaryota</taxon>
        <taxon>Metazoa</taxon>
        <taxon>Ecdysozoa</taxon>
        <taxon>Arthropoda</taxon>
        <taxon>Hexapoda</taxon>
        <taxon>Insecta</taxon>
        <taxon>Pterygota</taxon>
        <taxon>Neoptera</taxon>
        <taxon>Endopterygota</taxon>
        <taxon>Lepidoptera</taxon>
        <taxon>Glossata</taxon>
        <taxon>Ditrysia</taxon>
        <taxon>Papilionoidea</taxon>
        <taxon>Pieridae</taxon>
        <taxon>Dismorphiinae</taxon>
        <taxon>Leptidea</taxon>
    </lineage>
</organism>